<dbReference type="InterPro" id="IPR016024">
    <property type="entry name" value="ARM-type_fold"/>
</dbReference>
<comment type="caution">
    <text evidence="1">The sequence shown here is derived from an EMBL/GenBank/DDBJ whole genome shotgun (WGS) entry which is preliminary data.</text>
</comment>
<evidence type="ECO:0000313" key="1">
    <source>
        <dbReference type="EMBL" id="ETW95469.1"/>
    </source>
</evidence>
<dbReference type="Pfam" id="PF08713">
    <property type="entry name" value="DNA_alkylation"/>
    <property type="match status" value="1"/>
</dbReference>
<reference evidence="1 2" key="1">
    <citation type="journal article" date="2014" name="Nature">
        <title>An environmental bacterial taxon with a large and distinct metabolic repertoire.</title>
        <authorList>
            <person name="Wilson M.C."/>
            <person name="Mori T."/>
            <person name="Ruckert C."/>
            <person name="Uria A.R."/>
            <person name="Helf M.J."/>
            <person name="Takada K."/>
            <person name="Gernert C."/>
            <person name="Steffens U.A."/>
            <person name="Heycke N."/>
            <person name="Schmitt S."/>
            <person name="Rinke C."/>
            <person name="Helfrich E.J."/>
            <person name="Brachmann A.O."/>
            <person name="Gurgui C."/>
            <person name="Wakimoto T."/>
            <person name="Kracht M."/>
            <person name="Crusemann M."/>
            <person name="Hentschel U."/>
            <person name="Abe I."/>
            <person name="Matsunaga S."/>
            <person name="Kalinowski J."/>
            <person name="Takeyama H."/>
            <person name="Piel J."/>
        </authorList>
    </citation>
    <scope>NUCLEOTIDE SEQUENCE [LARGE SCALE GENOMIC DNA]</scope>
    <source>
        <strain evidence="2">TSY1</strain>
    </source>
</reference>
<dbReference type="PANTHER" id="PTHR34070">
    <property type="entry name" value="ARMADILLO-TYPE FOLD"/>
    <property type="match status" value="1"/>
</dbReference>
<dbReference type="AlphaFoldDB" id="W4LC27"/>
<gene>
    <name evidence="1" type="ORF">ETSY1_30455</name>
</gene>
<protein>
    <recommendedName>
        <fullName evidence="3">DNA alkylation repair protein</fullName>
    </recommendedName>
</protein>
<proteinExistence type="predicted"/>
<name>W4LC27_ENTF1</name>
<dbReference type="Gene3D" id="1.25.10.90">
    <property type="match status" value="1"/>
</dbReference>
<dbReference type="InterPro" id="IPR014825">
    <property type="entry name" value="DNA_alkylation"/>
</dbReference>
<keyword evidence="2" id="KW-1185">Reference proteome</keyword>
<dbReference type="PATRIC" id="fig|1429438.4.peg.5800"/>
<evidence type="ECO:0008006" key="3">
    <source>
        <dbReference type="Google" id="ProtNLM"/>
    </source>
</evidence>
<dbReference type="EMBL" id="AZHW01000913">
    <property type="protein sequence ID" value="ETW95469.1"/>
    <property type="molecule type" value="Genomic_DNA"/>
</dbReference>
<evidence type="ECO:0000313" key="2">
    <source>
        <dbReference type="Proteomes" id="UP000019141"/>
    </source>
</evidence>
<dbReference type="SUPFAM" id="SSF48371">
    <property type="entry name" value="ARM repeat"/>
    <property type="match status" value="1"/>
</dbReference>
<sequence>MNLVEAFIRDLSGYRDPVQAERAKTYNKSAREHWGIRAPRLDAVIKPYVRAHDVPALLRLSHDLWQTDVFDLMIVAGRILAQKKIPASADLWRLLTAYLDDVDGWALEDQLYHAAWKCLLQTPALLDEIETWTVHENMWMRRAALVYTLPYAKPGYDPERMLTWMGTYASDPEWFIQKAIGWWLRELGTHNPQRVVAFLNAYGDHLKGVAWKEATRKLDQTWRMRS</sequence>
<dbReference type="CDD" id="cd06561">
    <property type="entry name" value="AlkD_like"/>
    <property type="match status" value="1"/>
</dbReference>
<accession>W4LC27</accession>
<dbReference type="Proteomes" id="UP000019141">
    <property type="component" value="Unassembled WGS sequence"/>
</dbReference>
<organism evidence="1 2">
    <name type="scientific">Entotheonella factor</name>
    <dbReference type="NCBI Taxonomy" id="1429438"/>
    <lineage>
        <taxon>Bacteria</taxon>
        <taxon>Pseudomonadati</taxon>
        <taxon>Nitrospinota/Tectimicrobiota group</taxon>
        <taxon>Candidatus Tectimicrobiota</taxon>
        <taxon>Candidatus Entotheonellia</taxon>
        <taxon>Candidatus Entotheonellales</taxon>
        <taxon>Candidatus Entotheonellaceae</taxon>
        <taxon>Candidatus Entotheonella</taxon>
    </lineage>
</organism>
<dbReference type="PANTHER" id="PTHR34070:SF1">
    <property type="entry name" value="DNA ALKYLATION REPAIR PROTEIN"/>
    <property type="match status" value="1"/>
</dbReference>
<dbReference type="HOGENOM" id="CLU_086977_0_0_7"/>